<dbReference type="Proteomes" id="UP000694844">
    <property type="component" value="Chromosome 3"/>
</dbReference>
<dbReference type="OrthoDB" id="10376406at2759"/>
<dbReference type="RefSeq" id="XP_022321962.1">
    <property type="nucleotide sequence ID" value="XM_022466254.1"/>
</dbReference>
<feature type="compositionally biased region" description="Basic residues" evidence="1">
    <location>
        <begin position="10"/>
        <end position="23"/>
    </location>
</feature>
<gene>
    <name evidence="3" type="primary">LOC111123720</name>
</gene>
<sequence>MSDYPLVKTNRGRGGRGRGRGRGGHASQTGQLLKLKFCVIEEVEDRCDHRTESKYAYATVLTSGGRMYGLGIALSEIGRIEKDKCYKIKTPTPINGIFHLEKYTEMEEIEKFPIEPERIEEVLYPACRKVSDLTKDRLMTIAIRERLSVQGYVKMVSGVYDTDRDPKRTLTLTETKGADKPVISIRLWREKSKLQPKVGQLIQVLSLKRSVYNGEREIHSTPSTIIRKVSGE</sequence>
<organism evidence="2 3">
    <name type="scientific">Crassostrea virginica</name>
    <name type="common">Eastern oyster</name>
    <dbReference type="NCBI Taxonomy" id="6565"/>
    <lineage>
        <taxon>Eukaryota</taxon>
        <taxon>Metazoa</taxon>
        <taxon>Spiralia</taxon>
        <taxon>Lophotrochozoa</taxon>
        <taxon>Mollusca</taxon>
        <taxon>Bivalvia</taxon>
        <taxon>Autobranchia</taxon>
        <taxon>Pteriomorphia</taxon>
        <taxon>Ostreida</taxon>
        <taxon>Ostreoidea</taxon>
        <taxon>Ostreidae</taxon>
        <taxon>Crassostrea</taxon>
    </lineage>
</organism>
<name>A0A8B8D1E2_CRAVI</name>
<dbReference type="GeneID" id="111123720"/>
<evidence type="ECO:0000256" key="1">
    <source>
        <dbReference type="SAM" id="MobiDB-lite"/>
    </source>
</evidence>
<evidence type="ECO:0000313" key="2">
    <source>
        <dbReference type="Proteomes" id="UP000694844"/>
    </source>
</evidence>
<keyword evidence="2" id="KW-1185">Reference proteome</keyword>
<evidence type="ECO:0000313" key="3">
    <source>
        <dbReference type="RefSeq" id="XP_022321962.1"/>
    </source>
</evidence>
<dbReference type="KEGG" id="cvn:111123720"/>
<feature type="region of interest" description="Disordered" evidence="1">
    <location>
        <begin position="1"/>
        <end position="28"/>
    </location>
</feature>
<dbReference type="AlphaFoldDB" id="A0A8B8D1E2"/>
<protein>
    <submittedName>
        <fullName evidence="3">Uncharacterized protein LOC111123720</fullName>
    </submittedName>
</protein>
<proteinExistence type="predicted"/>
<accession>A0A8B8D1E2</accession>
<reference evidence="3" key="1">
    <citation type="submission" date="2025-08" db="UniProtKB">
        <authorList>
            <consortium name="RefSeq"/>
        </authorList>
    </citation>
    <scope>IDENTIFICATION</scope>
    <source>
        <tissue evidence="3">Whole sample</tissue>
    </source>
</reference>